<feature type="region of interest" description="Disordered" evidence="1">
    <location>
        <begin position="382"/>
        <end position="467"/>
    </location>
</feature>
<feature type="compositionally biased region" description="Basic and acidic residues" evidence="1">
    <location>
        <begin position="843"/>
        <end position="853"/>
    </location>
</feature>
<feature type="compositionally biased region" description="Polar residues" evidence="1">
    <location>
        <begin position="382"/>
        <end position="404"/>
    </location>
</feature>
<dbReference type="WBParaSite" id="TREG1_50400.1">
    <property type="protein sequence ID" value="TREG1_50400.1"/>
    <property type="gene ID" value="TREG1_50400"/>
</dbReference>
<evidence type="ECO:0000256" key="1">
    <source>
        <dbReference type="SAM" id="MobiDB-lite"/>
    </source>
</evidence>
<feature type="region of interest" description="Disordered" evidence="1">
    <location>
        <begin position="303"/>
        <end position="339"/>
    </location>
</feature>
<evidence type="ECO:0000313" key="2">
    <source>
        <dbReference type="Proteomes" id="UP000050795"/>
    </source>
</evidence>
<keyword evidence="2" id="KW-1185">Reference proteome</keyword>
<reference evidence="3" key="2">
    <citation type="submission" date="2023-11" db="UniProtKB">
        <authorList>
            <consortium name="WormBaseParasite"/>
        </authorList>
    </citation>
    <scope>IDENTIFICATION</scope>
</reference>
<feature type="compositionally biased region" description="Low complexity" evidence="1">
    <location>
        <begin position="856"/>
        <end position="866"/>
    </location>
</feature>
<name>A0AA85JZ41_TRIRE</name>
<organism evidence="2 3">
    <name type="scientific">Trichobilharzia regenti</name>
    <name type="common">Nasal bird schistosome</name>
    <dbReference type="NCBI Taxonomy" id="157069"/>
    <lineage>
        <taxon>Eukaryota</taxon>
        <taxon>Metazoa</taxon>
        <taxon>Spiralia</taxon>
        <taxon>Lophotrochozoa</taxon>
        <taxon>Platyhelminthes</taxon>
        <taxon>Trematoda</taxon>
        <taxon>Digenea</taxon>
        <taxon>Strigeidida</taxon>
        <taxon>Schistosomatoidea</taxon>
        <taxon>Schistosomatidae</taxon>
        <taxon>Trichobilharzia</taxon>
    </lineage>
</organism>
<feature type="compositionally biased region" description="Polar residues" evidence="1">
    <location>
        <begin position="424"/>
        <end position="435"/>
    </location>
</feature>
<feature type="compositionally biased region" description="Low complexity" evidence="1">
    <location>
        <begin position="558"/>
        <end position="622"/>
    </location>
</feature>
<reference evidence="2" key="1">
    <citation type="submission" date="2022-06" db="EMBL/GenBank/DDBJ databases">
        <authorList>
            <person name="Berger JAMES D."/>
            <person name="Berger JAMES D."/>
        </authorList>
    </citation>
    <scope>NUCLEOTIDE SEQUENCE [LARGE SCALE GENOMIC DNA]</scope>
</reference>
<dbReference type="AlphaFoldDB" id="A0AA85JZ41"/>
<feature type="compositionally biased region" description="Polar residues" evidence="1">
    <location>
        <begin position="879"/>
        <end position="890"/>
    </location>
</feature>
<protein>
    <submittedName>
        <fullName evidence="3">Uncharacterized protein</fullName>
    </submittedName>
</protein>
<feature type="compositionally biased region" description="Polar residues" evidence="1">
    <location>
        <begin position="655"/>
        <end position="690"/>
    </location>
</feature>
<proteinExistence type="predicted"/>
<sequence>MSAEAITPQLRQKVLEQLREVTSARKLPKSPEEIENLMVEKSRGVKKTYLNLLSKVINSGTGGSNVSANVHIPSNDPNIQMQSVGNNFQMSGQQQPQQLMNTQIISLPRSGPTSIQSHPQILQVMPQNMPNSINNMQQNHNQINRPRYTISSHPVQQQYQSYPQKNIIQQDGTVIGSQPTHCVPISTIANRVILPPGVAVTQSGQIIQCTTGSGQQPVLIFQQPQTQSIAQITAASSVDQSIPRQTIISSQAMGPSNSIKPVVCQQENIYDRLSGRRIRVTTSSPNAVVFRTSNSGCLTVINPSGTTTTNNNNSNSNDLSNINNTGQQSLQSINDTSSSISTISGTTVSKPILTVLPGPAGTQAKIIRPSISQPSKVGIISNSQIQPRPNTPVSQQYQPRPNIQSNNNNNNNSNTTTPGVSKVQGFTQAEVVQQPSDKDNKPPETSSNSSSNSSSSSNKKGGEVKSSEVQAQIVNGLTDIANRYLSTVKHAIQLASKRPEAAGCVRKYIKLKDILEHPEANLNVLSFAQLPLIEKLLHEIERNPMHLVEEHLQRQARANAANSSQNTSSSSTAVNNTTTSNISTGHSQSQKQETQQQQVRHQLNQQSAQSQSVVAQGQQRRGTAVINQPSPNRFQVPTTNLNTLLSQPFGAPSPTGASDSQQQNVHLRSATQFSPAGANLNASSTHSPDVSTVHGVGADHNRLPHVNRIATSASLLGQSTQSSTGPTGFYASLQSIATEFEKMSDRMSQDRIYSRRVFRAIQEITLETKPFRESIGFQLPEENLQFISKSNKNDVIDFTNTPDPLTATSNATHDNDFIINPLKRKHSSGGIDQRNIPAGSNLKSDDQPIRLDDNLSSSPSSSSSPSNDYESKAKKACFRTTTSPNSSVGKPSSLPPLPTSTSGELHTPTLTDKDSPDILLSSAIEKSDCQGGSDASAKKLFLHTDIIYNPEADPLEHFPTDQLNRLNPKVLTEISKLKELDVHVEGNSHPPSIDDMESYATCLDAGEWNTSCHLKLNYINKDCYLPCQLPEFYIRLTSDYLQTGHLNWYYLPKVKYLQLISNSVKYNNELKSAEKYLDIYYKELDKQFDQIRASSDRRRSLLTIGKTWNSIICTSVARWYKIDCDLLSIAAGKSSSTYEKGLLAAY</sequence>
<accession>A0AA85JZ41</accession>
<feature type="region of interest" description="Disordered" evidence="1">
    <location>
        <begin position="821"/>
        <end position="914"/>
    </location>
</feature>
<feature type="region of interest" description="Disordered" evidence="1">
    <location>
        <begin position="554"/>
        <end position="700"/>
    </location>
</feature>
<evidence type="ECO:0000313" key="3">
    <source>
        <dbReference type="WBParaSite" id="TREG1_50400.1"/>
    </source>
</evidence>
<feature type="compositionally biased region" description="Polar residues" evidence="1">
    <location>
        <begin position="625"/>
        <end position="646"/>
    </location>
</feature>
<dbReference type="Proteomes" id="UP000050795">
    <property type="component" value="Unassembled WGS sequence"/>
</dbReference>
<feature type="compositionally biased region" description="Low complexity" evidence="1">
    <location>
        <begin position="446"/>
        <end position="458"/>
    </location>
</feature>
<feature type="compositionally biased region" description="Low complexity" evidence="1">
    <location>
        <begin position="405"/>
        <end position="417"/>
    </location>
</feature>